<sequence length="284" mass="30793">MLQADPHAAIDISCGHLIPATPQGVVGMRPAVILSSDPRLSQTGVERPSHRVLCSPEVDDIAREEPDAVITEPWALVDCAQSRIDGVAIDFEEIAGATLLRARRWLETQDGVSARRAHLIIPTSWGNVRIARALSAATYASIEAIPVRAALLLSDALNSSFAKWNYTVELSNKGATVSLIQRQQRTLTIISTRVVLRVDPDDDRIDGFPSRVANSILGLRDGHRPAHKGSQEVLVCGQGAREIVAECDARRLLSFPVPAQAIAETAVRLPLPSKTDTRQKNDAM</sequence>
<protein>
    <submittedName>
        <fullName evidence="1">Uncharacterized protein</fullName>
    </submittedName>
</protein>
<organism evidence="1 2">
    <name type="scientific">Dietzia timorensis</name>
    <dbReference type="NCBI Taxonomy" id="499555"/>
    <lineage>
        <taxon>Bacteria</taxon>
        <taxon>Bacillati</taxon>
        <taxon>Actinomycetota</taxon>
        <taxon>Actinomycetes</taxon>
        <taxon>Mycobacteriales</taxon>
        <taxon>Dietziaceae</taxon>
        <taxon>Dietzia</taxon>
    </lineage>
</organism>
<dbReference type="STRING" id="499555.BJL86_2358"/>
<dbReference type="AlphaFoldDB" id="A0A173LQP3"/>
<evidence type="ECO:0000313" key="2">
    <source>
        <dbReference type="Proteomes" id="UP000186104"/>
    </source>
</evidence>
<reference evidence="1 2" key="1">
    <citation type="submission" date="2016-06" db="EMBL/GenBank/DDBJ databases">
        <title>Complete genome sequence of a saline-alkali tolerant type strain Dietzia timorensis ID05-A0528T.</title>
        <authorList>
            <person name="Wu X."/>
        </authorList>
    </citation>
    <scope>NUCLEOTIDE SEQUENCE [LARGE SCALE GENOMIC DNA]</scope>
    <source>
        <strain evidence="1 2">ID05-A0528</strain>
    </source>
</reference>
<proteinExistence type="predicted"/>
<dbReference type="KEGG" id="dtm:BJL86_2358"/>
<dbReference type="EMBL" id="CP015961">
    <property type="protein sequence ID" value="ANI93122.1"/>
    <property type="molecule type" value="Genomic_DNA"/>
</dbReference>
<name>A0A173LQP3_9ACTN</name>
<dbReference type="Proteomes" id="UP000186104">
    <property type="component" value="Chromosome"/>
</dbReference>
<accession>A0A173LQP3</accession>
<gene>
    <name evidence="1" type="ORF">BJL86_2358</name>
</gene>
<keyword evidence="2" id="KW-1185">Reference proteome</keyword>
<evidence type="ECO:0000313" key="1">
    <source>
        <dbReference type="EMBL" id="ANI93122.1"/>
    </source>
</evidence>